<dbReference type="PROSITE" id="PS00135">
    <property type="entry name" value="TRYPSIN_SER"/>
    <property type="match status" value="1"/>
</dbReference>
<dbReference type="InterPro" id="IPR001314">
    <property type="entry name" value="Peptidase_S1A"/>
</dbReference>
<reference evidence="5" key="1">
    <citation type="submission" date="2020-08" db="EMBL/GenBank/DDBJ databases">
        <title>Genome Sequencing and Pan-Genome Analysis of Migratory bird Vibrio Strains, Inner Mongolia.</title>
        <authorList>
            <person name="Zheng L."/>
        </authorList>
    </citation>
    <scope>NUCLEOTIDE SEQUENCE</scope>
    <source>
        <strain evidence="5">M13F</strain>
    </source>
</reference>
<dbReference type="PANTHER" id="PTHR24260:SF132">
    <property type="entry name" value="PEPTIDASE S1 DOMAIN-CONTAINING PROTEIN"/>
    <property type="match status" value="1"/>
</dbReference>
<dbReference type="InterPro" id="IPR043504">
    <property type="entry name" value="Peptidase_S1_PA_chymotrypsin"/>
</dbReference>
<dbReference type="Pfam" id="PF00089">
    <property type="entry name" value="Trypsin"/>
    <property type="match status" value="1"/>
</dbReference>
<sequence>MIKNPIQMVILCLTLSMSPMVFAELTSRIVNGKPTTITTYPSFVSLFYDRIEYDRRYSAASFCGGTLLDDRHVLTAAHCLFDGRGKLDIPWLLFTVATQVDNESDFPNGNITTVRGEAFFYHPNYDDSVNSLWANDIAIIRLERGLNGQGFVNRPTSQAYRLGFNGNDDDDNDSIFEAVGHGNTRSGFDEDDRLLFTTMQYVSNARCQLDITPFALALNPHHLCFKGDGINPDSRLANGTCQGDSGGPIYWNNAGHLVQVGITSFGPAECGVGFSQSQVTSVFTEIYGYRQWIDQVLNGQLTANYIVTEEARLAFLAGSGNSSVSPAPIAADSGSIASPNASGGGGIDGWFSALILLLGYARYQQTRK</sequence>
<dbReference type="GO" id="GO:0004252">
    <property type="term" value="F:serine-type endopeptidase activity"/>
    <property type="evidence" value="ECO:0007669"/>
    <property type="project" value="InterPro"/>
</dbReference>
<dbReference type="InterPro" id="IPR001254">
    <property type="entry name" value="Trypsin_dom"/>
</dbReference>
<dbReference type="Gene3D" id="2.40.10.10">
    <property type="entry name" value="Trypsin-like serine proteases"/>
    <property type="match status" value="1"/>
</dbReference>
<proteinExistence type="predicted"/>
<feature type="domain" description="Peptidase S1" evidence="4">
    <location>
        <begin position="29"/>
        <end position="298"/>
    </location>
</feature>
<evidence type="ECO:0000313" key="6">
    <source>
        <dbReference type="Proteomes" id="UP000615796"/>
    </source>
</evidence>
<feature type="chain" id="PRO_5040730880" evidence="3">
    <location>
        <begin position="24"/>
        <end position="368"/>
    </location>
</feature>
<dbReference type="InterPro" id="IPR018114">
    <property type="entry name" value="TRYPSIN_HIS"/>
</dbReference>
<dbReference type="PANTHER" id="PTHR24260">
    <property type="match status" value="1"/>
</dbReference>
<evidence type="ECO:0000256" key="3">
    <source>
        <dbReference type="SAM" id="SignalP"/>
    </source>
</evidence>
<evidence type="ECO:0000256" key="1">
    <source>
        <dbReference type="ARBA" id="ARBA00023157"/>
    </source>
</evidence>
<dbReference type="SMART" id="SM00020">
    <property type="entry name" value="Tryp_SPc"/>
    <property type="match status" value="1"/>
</dbReference>
<dbReference type="InterPro" id="IPR033116">
    <property type="entry name" value="TRYPSIN_SER"/>
</dbReference>
<dbReference type="Proteomes" id="UP000615796">
    <property type="component" value="Unassembled WGS sequence"/>
</dbReference>
<dbReference type="InterPro" id="IPR009003">
    <property type="entry name" value="Peptidase_S1_PA"/>
</dbReference>
<evidence type="ECO:0000313" key="5">
    <source>
        <dbReference type="EMBL" id="MBC5850304.1"/>
    </source>
</evidence>
<feature type="signal peptide" evidence="3">
    <location>
        <begin position="1"/>
        <end position="23"/>
    </location>
</feature>
<dbReference type="InterPro" id="IPR051333">
    <property type="entry name" value="CLIP_Serine_Protease"/>
</dbReference>
<name>A0A9X0R5X7_VIBME</name>
<dbReference type="PROSITE" id="PS00134">
    <property type="entry name" value="TRYPSIN_HIS"/>
    <property type="match status" value="1"/>
</dbReference>
<protein>
    <submittedName>
        <fullName evidence="5">Trypsin-like serine protease</fullName>
    </submittedName>
</protein>
<dbReference type="RefSeq" id="WP_187025459.1">
    <property type="nucleotide sequence ID" value="NZ_JACRUP010000002.1"/>
</dbReference>
<keyword evidence="6" id="KW-1185">Reference proteome</keyword>
<dbReference type="GO" id="GO:0006508">
    <property type="term" value="P:proteolysis"/>
    <property type="evidence" value="ECO:0007669"/>
    <property type="project" value="UniProtKB-KW"/>
</dbReference>
<keyword evidence="2" id="KW-0720">Serine protease</keyword>
<gene>
    <name evidence="5" type="ORF">H8Q88_04940</name>
</gene>
<dbReference type="SUPFAM" id="SSF50494">
    <property type="entry name" value="Trypsin-like serine proteases"/>
    <property type="match status" value="1"/>
</dbReference>
<organism evidence="5 6">
    <name type="scientific">Vibrio metschnikovii</name>
    <dbReference type="NCBI Taxonomy" id="28172"/>
    <lineage>
        <taxon>Bacteria</taxon>
        <taxon>Pseudomonadati</taxon>
        <taxon>Pseudomonadota</taxon>
        <taxon>Gammaproteobacteria</taxon>
        <taxon>Vibrionales</taxon>
        <taxon>Vibrionaceae</taxon>
        <taxon>Vibrio</taxon>
    </lineage>
</organism>
<accession>A0A9X0R5X7</accession>
<dbReference type="AlphaFoldDB" id="A0A9X0R5X7"/>
<dbReference type="PROSITE" id="PS50240">
    <property type="entry name" value="TRYPSIN_DOM"/>
    <property type="match status" value="1"/>
</dbReference>
<keyword evidence="2 5" id="KW-0645">Protease</keyword>
<evidence type="ECO:0000259" key="4">
    <source>
        <dbReference type="PROSITE" id="PS50240"/>
    </source>
</evidence>
<comment type="caution">
    <text evidence="5">The sequence shown here is derived from an EMBL/GenBank/DDBJ whole genome shotgun (WGS) entry which is preliminary data.</text>
</comment>
<dbReference type="EMBL" id="JACRUP010000002">
    <property type="protein sequence ID" value="MBC5850304.1"/>
    <property type="molecule type" value="Genomic_DNA"/>
</dbReference>
<dbReference type="CDD" id="cd00190">
    <property type="entry name" value="Tryp_SPc"/>
    <property type="match status" value="1"/>
</dbReference>
<keyword evidence="3" id="KW-0732">Signal</keyword>
<keyword evidence="1" id="KW-1015">Disulfide bond</keyword>
<keyword evidence="2" id="KW-0378">Hydrolase</keyword>
<dbReference type="PRINTS" id="PR00722">
    <property type="entry name" value="CHYMOTRYPSIN"/>
</dbReference>
<evidence type="ECO:0000256" key="2">
    <source>
        <dbReference type="RuleBase" id="RU363034"/>
    </source>
</evidence>